<dbReference type="Proteomes" id="UP000095287">
    <property type="component" value="Unplaced"/>
</dbReference>
<protein>
    <submittedName>
        <fullName evidence="3">Uncharacterized protein</fullName>
    </submittedName>
</protein>
<evidence type="ECO:0000313" key="2">
    <source>
        <dbReference type="Proteomes" id="UP000095287"/>
    </source>
</evidence>
<feature type="region of interest" description="Disordered" evidence="1">
    <location>
        <begin position="244"/>
        <end position="303"/>
    </location>
</feature>
<dbReference type="AlphaFoldDB" id="A0A1I7YZP1"/>
<sequence length="325" mass="36970">MRDISLFQADCEHAAANVQLSELFRLDWRSIKSDTDLLSHTEHLQPGARGRDCVMSRAGSAECGRCFRRIDDNLRQLDVAYRAFNRTLHRFDCMLAVDSSSATRPFSPNGSCTDCKLWYRKWLLVQLVDMWKEPPCINWCYYAQLACPHLATSKVVDYAGHPSFQCRDLHIPLSGSPSAERSTSSCHCVHPCDLHPERDAPRSARSSADASQAVDLFDFFAAREHCSTRRLQCESERRRALAAERATFPAPPSNTDEHGDFNELARSTLPPQARNQRLDDNRVYRHRPPRRRPDTVTQQDTVPSSSFFPSLSPLIRLLTFSIGFI</sequence>
<organism evidence="2 3">
    <name type="scientific">Steinernema glaseri</name>
    <dbReference type="NCBI Taxonomy" id="37863"/>
    <lineage>
        <taxon>Eukaryota</taxon>
        <taxon>Metazoa</taxon>
        <taxon>Ecdysozoa</taxon>
        <taxon>Nematoda</taxon>
        <taxon>Chromadorea</taxon>
        <taxon>Rhabditida</taxon>
        <taxon>Tylenchina</taxon>
        <taxon>Panagrolaimomorpha</taxon>
        <taxon>Strongyloidoidea</taxon>
        <taxon>Steinernematidae</taxon>
        <taxon>Steinernema</taxon>
    </lineage>
</organism>
<proteinExistence type="predicted"/>
<name>A0A1I7YZP1_9BILA</name>
<keyword evidence="2" id="KW-1185">Reference proteome</keyword>
<evidence type="ECO:0000256" key="1">
    <source>
        <dbReference type="SAM" id="MobiDB-lite"/>
    </source>
</evidence>
<evidence type="ECO:0000313" key="3">
    <source>
        <dbReference type="WBParaSite" id="L893_g21369.t1"/>
    </source>
</evidence>
<accession>A0A1I7YZP1</accession>
<reference evidence="3" key="1">
    <citation type="submission" date="2016-11" db="UniProtKB">
        <authorList>
            <consortium name="WormBaseParasite"/>
        </authorList>
    </citation>
    <scope>IDENTIFICATION</scope>
</reference>
<dbReference type="WBParaSite" id="L893_g21369.t1">
    <property type="protein sequence ID" value="L893_g21369.t1"/>
    <property type="gene ID" value="L893_g21369"/>
</dbReference>